<dbReference type="AlphaFoldDB" id="A0ABD3FYH1"/>
<organism evidence="1 2">
    <name type="scientific">Phytophthora oleae</name>
    <dbReference type="NCBI Taxonomy" id="2107226"/>
    <lineage>
        <taxon>Eukaryota</taxon>
        <taxon>Sar</taxon>
        <taxon>Stramenopiles</taxon>
        <taxon>Oomycota</taxon>
        <taxon>Peronosporomycetes</taxon>
        <taxon>Peronosporales</taxon>
        <taxon>Peronosporaceae</taxon>
        <taxon>Phytophthora</taxon>
    </lineage>
</organism>
<keyword evidence="2" id="KW-1185">Reference proteome</keyword>
<evidence type="ECO:0000313" key="2">
    <source>
        <dbReference type="Proteomes" id="UP001632037"/>
    </source>
</evidence>
<dbReference type="EMBL" id="JBIMZQ010000005">
    <property type="protein sequence ID" value="KAL3671264.1"/>
    <property type="molecule type" value="Genomic_DNA"/>
</dbReference>
<reference evidence="1 2" key="1">
    <citation type="submission" date="2024-09" db="EMBL/GenBank/DDBJ databases">
        <title>Genome sequencing and assembly of Phytophthora oleae, isolate VK10A, causative agent of rot of olive drupes.</title>
        <authorList>
            <person name="Conti Taguali S."/>
            <person name="Riolo M."/>
            <person name="La Spada F."/>
            <person name="Cacciola S.O."/>
            <person name="Dionisio G."/>
        </authorList>
    </citation>
    <scope>NUCLEOTIDE SEQUENCE [LARGE SCALE GENOMIC DNA]</scope>
    <source>
        <strain evidence="1 2">VK10A</strain>
    </source>
</reference>
<gene>
    <name evidence="1" type="ORF">V7S43_003196</name>
</gene>
<dbReference type="Proteomes" id="UP001632037">
    <property type="component" value="Unassembled WGS sequence"/>
</dbReference>
<comment type="caution">
    <text evidence="1">The sequence shown here is derived from an EMBL/GenBank/DDBJ whole genome shotgun (WGS) entry which is preliminary data.</text>
</comment>
<sequence>MNIDEFVCNPVEENTEMEILSNAENLDESTDMMFLETAPGEPIDCDDAACDDREGSEREFDEISTQSKVDAVRSVIYILSDHPDIEAAVLKDIRKLQGRVRDQLRLEKEETMRQTSITSFFASSTK</sequence>
<protein>
    <submittedName>
        <fullName evidence="1">Uncharacterized protein</fullName>
    </submittedName>
</protein>
<proteinExistence type="predicted"/>
<evidence type="ECO:0000313" key="1">
    <source>
        <dbReference type="EMBL" id="KAL3671264.1"/>
    </source>
</evidence>
<accession>A0ABD3FYH1</accession>
<name>A0ABD3FYH1_9STRA</name>